<dbReference type="EMBL" id="BQNB010017640">
    <property type="protein sequence ID" value="GJT65553.1"/>
    <property type="molecule type" value="Genomic_DNA"/>
</dbReference>
<sequence>MASAGTPPRDVIKEIAQTIVATIPNQKSKTEAATEDSASAAT</sequence>
<evidence type="ECO:0000313" key="1">
    <source>
        <dbReference type="EMBL" id="GJT65553.1"/>
    </source>
</evidence>
<keyword evidence="2" id="KW-1185">Reference proteome</keyword>
<comment type="caution">
    <text evidence="1">The sequence shown here is derived from an EMBL/GenBank/DDBJ whole genome shotgun (WGS) entry which is preliminary data.</text>
</comment>
<proteinExistence type="predicted"/>
<reference evidence="1" key="1">
    <citation type="journal article" date="2022" name="Int. J. Mol. Sci.">
        <title>Draft Genome of Tanacetum Coccineum: Genomic Comparison of Closely Related Tanacetum-Family Plants.</title>
        <authorList>
            <person name="Yamashiro T."/>
            <person name="Shiraishi A."/>
            <person name="Nakayama K."/>
            <person name="Satake H."/>
        </authorList>
    </citation>
    <scope>NUCLEOTIDE SEQUENCE</scope>
</reference>
<protein>
    <submittedName>
        <fullName evidence="1">Uncharacterized protein</fullName>
    </submittedName>
</protein>
<gene>
    <name evidence="1" type="ORF">Tco_1017033</name>
</gene>
<accession>A0ABQ5FRP9</accession>
<name>A0ABQ5FRP9_9ASTR</name>
<feature type="non-terminal residue" evidence="1">
    <location>
        <position position="42"/>
    </location>
</feature>
<dbReference type="Proteomes" id="UP001151760">
    <property type="component" value="Unassembled WGS sequence"/>
</dbReference>
<evidence type="ECO:0000313" key="2">
    <source>
        <dbReference type="Proteomes" id="UP001151760"/>
    </source>
</evidence>
<reference evidence="1" key="2">
    <citation type="submission" date="2022-01" db="EMBL/GenBank/DDBJ databases">
        <authorList>
            <person name="Yamashiro T."/>
            <person name="Shiraishi A."/>
            <person name="Satake H."/>
            <person name="Nakayama K."/>
        </authorList>
    </citation>
    <scope>NUCLEOTIDE SEQUENCE</scope>
</reference>
<organism evidence="1 2">
    <name type="scientific">Tanacetum coccineum</name>
    <dbReference type="NCBI Taxonomy" id="301880"/>
    <lineage>
        <taxon>Eukaryota</taxon>
        <taxon>Viridiplantae</taxon>
        <taxon>Streptophyta</taxon>
        <taxon>Embryophyta</taxon>
        <taxon>Tracheophyta</taxon>
        <taxon>Spermatophyta</taxon>
        <taxon>Magnoliopsida</taxon>
        <taxon>eudicotyledons</taxon>
        <taxon>Gunneridae</taxon>
        <taxon>Pentapetalae</taxon>
        <taxon>asterids</taxon>
        <taxon>campanulids</taxon>
        <taxon>Asterales</taxon>
        <taxon>Asteraceae</taxon>
        <taxon>Asteroideae</taxon>
        <taxon>Anthemideae</taxon>
        <taxon>Anthemidinae</taxon>
        <taxon>Tanacetum</taxon>
    </lineage>
</organism>